<proteinExistence type="predicted"/>
<evidence type="ECO:0000313" key="5">
    <source>
        <dbReference type="EMBL" id="GAA3711864.1"/>
    </source>
</evidence>
<dbReference type="SUPFAM" id="SSF53822">
    <property type="entry name" value="Periplasmic binding protein-like I"/>
    <property type="match status" value="1"/>
</dbReference>
<organism evidence="5 6">
    <name type="scientific">Zhihengliuella alba</name>
    <dbReference type="NCBI Taxonomy" id="547018"/>
    <lineage>
        <taxon>Bacteria</taxon>
        <taxon>Bacillati</taxon>
        <taxon>Actinomycetota</taxon>
        <taxon>Actinomycetes</taxon>
        <taxon>Micrococcales</taxon>
        <taxon>Micrococcaceae</taxon>
        <taxon>Zhihengliuella</taxon>
    </lineage>
</organism>
<dbReference type="GO" id="GO:0003677">
    <property type="term" value="F:DNA binding"/>
    <property type="evidence" value="ECO:0007669"/>
    <property type="project" value="UniProtKB-KW"/>
</dbReference>
<evidence type="ECO:0000256" key="1">
    <source>
        <dbReference type="ARBA" id="ARBA00023015"/>
    </source>
</evidence>
<dbReference type="Gene3D" id="1.10.260.40">
    <property type="entry name" value="lambda repressor-like DNA-binding domains"/>
    <property type="match status" value="1"/>
</dbReference>
<protein>
    <submittedName>
        <fullName evidence="5">LacI family DNA-binding transcriptional regulator</fullName>
    </submittedName>
</protein>
<dbReference type="CDD" id="cd06267">
    <property type="entry name" value="PBP1_LacI_sugar_binding-like"/>
    <property type="match status" value="1"/>
</dbReference>
<dbReference type="Pfam" id="PF00356">
    <property type="entry name" value="LacI"/>
    <property type="match status" value="1"/>
</dbReference>
<evidence type="ECO:0000313" key="6">
    <source>
        <dbReference type="Proteomes" id="UP001501536"/>
    </source>
</evidence>
<keyword evidence="2 5" id="KW-0238">DNA-binding</keyword>
<keyword evidence="3" id="KW-0804">Transcription</keyword>
<dbReference type="PANTHER" id="PTHR30146">
    <property type="entry name" value="LACI-RELATED TRANSCRIPTIONAL REPRESSOR"/>
    <property type="match status" value="1"/>
</dbReference>
<dbReference type="InterPro" id="IPR000843">
    <property type="entry name" value="HTH_LacI"/>
</dbReference>
<dbReference type="Pfam" id="PF13377">
    <property type="entry name" value="Peripla_BP_3"/>
    <property type="match status" value="1"/>
</dbReference>
<reference evidence="6" key="1">
    <citation type="journal article" date="2019" name="Int. J. Syst. Evol. Microbiol.">
        <title>The Global Catalogue of Microorganisms (GCM) 10K type strain sequencing project: providing services to taxonomists for standard genome sequencing and annotation.</title>
        <authorList>
            <consortium name="The Broad Institute Genomics Platform"/>
            <consortium name="The Broad Institute Genome Sequencing Center for Infectious Disease"/>
            <person name="Wu L."/>
            <person name="Ma J."/>
        </authorList>
    </citation>
    <scope>NUCLEOTIDE SEQUENCE [LARGE SCALE GENOMIC DNA]</scope>
    <source>
        <strain evidence="6">JCM 16961</strain>
    </source>
</reference>
<name>A0ABP7DYA0_9MICC</name>
<evidence type="ECO:0000256" key="3">
    <source>
        <dbReference type="ARBA" id="ARBA00023163"/>
    </source>
</evidence>
<accession>A0ABP7DYA0</accession>
<dbReference type="PANTHER" id="PTHR30146:SF138">
    <property type="entry name" value="TRANSCRIPTIONAL REGULATORY PROTEIN"/>
    <property type="match status" value="1"/>
</dbReference>
<dbReference type="EMBL" id="BAABCJ010000007">
    <property type="protein sequence ID" value="GAA3711864.1"/>
    <property type="molecule type" value="Genomic_DNA"/>
</dbReference>
<evidence type="ECO:0000259" key="4">
    <source>
        <dbReference type="PROSITE" id="PS50932"/>
    </source>
</evidence>
<dbReference type="Proteomes" id="UP001501536">
    <property type="component" value="Unassembled WGS sequence"/>
</dbReference>
<dbReference type="InterPro" id="IPR046335">
    <property type="entry name" value="LacI/GalR-like_sensor"/>
</dbReference>
<evidence type="ECO:0000256" key="2">
    <source>
        <dbReference type="ARBA" id="ARBA00023125"/>
    </source>
</evidence>
<dbReference type="Gene3D" id="3.40.50.2300">
    <property type="match status" value="2"/>
</dbReference>
<gene>
    <name evidence="5" type="ORF">GCM10022377_26640</name>
</gene>
<dbReference type="InterPro" id="IPR028082">
    <property type="entry name" value="Peripla_BP_I"/>
</dbReference>
<dbReference type="PROSITE" id="PS50932">
    <property type="entry name" value="HTH_LACI_2"/>
    <property type="match status" value="1"/>
</dbReference>
<feature type="domain" description="HTH lacI-type" evidence="4">
    <location>
        <begin position="4"/>
        <end position="61"/>
    </location>
</feature>
<dbReference type="SMART" id="SM00354">
    <property type="entry name" value="HTH_LACI"/>
    <property type="match status" value="1"/>
</dbReference>
<dbReference type="SUPFAM" id="SSF47413">
    <property type="entry name" value="lambda repressor-like DNA-binding domains"/>
    <property type="match status" value="1"/>
</dbReference>
<dbReference type="CDD" id="cd01392">
    <property type="entry name" value="HTH_LacI"/>
    <property type="match status" value="1"/>
</dbReference>
<comment type="caution">
    <text evidence="5">The sequence shown here is derived from an EMBL/GenBank/DDBJ whole genome shotgun (WGS) entry which is preliminary data.</text>
</comment>
<dbReference type="RefSeq" id="WP_344885673.1">
    <property type="nucleotide sequence ID" value="NZ_BAABCJ010000007.1"/>
</dbReference>
<dbReference type="InterPro" id="IPR010982">
    <property type="entry name" value="Lambda_DNA-bd_dom_sf"/>
</dbReference>
<sequence>MKKVTIYDVAEASGVAPSTVSRAFSSPGRVNAATRERVVAAAQELGYRPKHEFGAARSSRSRTIAMVLADITNPHFFEFIRGAEQRAKAAQHTLVLVNAEESPQIELAQIRELSAKVDGFVLASSRLPDHELQYLSRDRKLVLLNRDVEGLASVKLDMESGCRQILEHLASLGHTEFTYCAGPPASWMGTTRWAELSAGAAAHGLTAHRIGPYAPTVASGGAAADAALRTNPTALVAHNDLLAIGILRRLAVRGVRVPEDMSLVGFDNNFAADLVGVPLTTLGGPGAEVGRRAVEMLLHSIDEQPERMGALTDPPNDRILLPTELFIRSSSGPVRAG</sequence>
<keyword evidence="6" id="KW-1185">Reference proteome</keyword>
<keyword evidence="1" id="KW-0805">Transcription regulation</keyword>